<accession>A0A3G9GD18</accession>
<gene>
    <name evidence="1" type="ORF">DLM_2145</name>
</gene>
<protein>
    <submittedName>
        <fullName evidence="1">Uncharacterized protein</fullName>
    </submittedName>
</protein>
<dbReference type="EMBL" id="AP018823">
    <property type="protein sequence ID" value="BBF85760.1"/>
    <property type="molecule type" value="Genomic_DNA"/>
</dbReference>
<organism evidence="1 2">
    <name type="scientific">Aquitalea magnusonii</name>
    <dbReference type="NCBI Taxonomy" id="332411"/>
    <lineage>
        <taxon>Bacteria</taxon>
        <taxon>Pseudomonadati</taxon>
        <taxon>Pseudomonadota</taxon>
        <taxon>Betaproteobacteria</taxon>
        <taxon>Neisseriales</taxon>
        <taxon>Chromobacteriaceae</taxon>
        <taxon>Aquitalea</taxon>
    </lineage>
</organism>
<reference evidence="1 2" key="2">
    <citation type="journal article" date="2017" name="Genome Announc.">
        <title>Draft genome sequence of Aquitalea magnusonii strain H3, a plant growth-promoting bacterium of duckweed Lemna minor.</title>
        <authorList>
            <person name="Ishizawa H."/>
            <person name="Kuroda M."/>
            <person name="Ike M."/>
        </authorList>
    </citation>
    <scope>NUCLEOTIDE SEQUENCE [LARGE SCALE GENOMIC DNA]</scope>
    <source>
        <strain evidence="1 2">H3</strain>
    </source>
</reference>
<dbReference type="AlphaFoldDB" id="A0A3G9GD18"/>
<keyword evidence="2" id="KW-1185">Reference proteome</keyword>
<reference evidence="2" key="1">
    <citation type="journal article" date="2017" name="Biotechnol. Biofuels">
        <title>Evaluation of environmental bacterial communities as a factor affecting the growth of duckweed Lemna minor.</title>
        <authorList>
            <person name="Ishizawa H."/>
            <person name="Kuroda M."/>
            <person name="Morikawa M."/>
            <person name="Ike M."/>
        </authorList>
    </citation>
    <scope>NUCLEOTIDE SEQUENCE [LARGE SCALE GENOMIC DNA]</scope>
    <source>
        <strain evidence="2">H3</strain>
    </source>
</reference>
<dbReference type="RefSeq" id="WP_089083869.1">
    <property type="nucleotide sequence ID" value="NZ_AP018823.1"/>
</dbReference>
<reference evidence="2" key="3">
    <citation type="journal article" date="2017" name="Plant Physiol. Biochem.">
        <title>Differential oxidative and antioxidative response of duckweed Lemna minor toward plant growth promoting/inhibiting bacteria.</title>
        <authorList>
            <person name="Ishizawa H."/>
            <person name="Kuroda M."/>
            <person name="Morikawa M."/>
            <person name="Ike M."/>
        </authorList>
    </citation>
    <scope>NUCLEOTIDE SEQUENCE [LARGE SCALE GENOMIC DNA]</scope>
    <source>
        <strain evidence="2">H3</strain>
    </source>
</reference>
<name>A0A3G9GD18_9NEIS</name>
<evidence type="ECO:0000313" key="2">
    <source>
        <dbReference type="Proteomes" id="UP000198290"/>
    </source>
</evidence>
<dbReference type="OrthoDB" id="4378831at2"/>
<dbReference type="Proteomes" id="UP000198290">
    <property type="component" value="Chromosome"/>
</dbReference>
<proteinExistence type="predicted"/>
<evidence type="ECO:0000313" key="1">
    <source>
        <dbReference type="EMBL" id="BBF85760.1"/>
    </source>
</evidence>
<dbReference type="KEGG" id="amah:DLM_2145"/>
<sequence length="95" mass="10548">MVITSKETPEILAGLKELSEKKKANGRLSKEEEGWVKLYEDSQGTQVPQTVTPGQEPFLIGPGYLRYRKVYAGADSVLLTRRQPQDPTQAETAQA</sequence>